<protein>
    <submittedName>
        <fullName evidence="1">Uncharacterized protein</fullName>
    </submittedName>
</protein>
<accession>A0A1H5V652</accession>
<name>A0A1H5V652_9FLAO</name>
<dbReference type="EMBL" id="FNVP01000003">
    <property type="protein sequence ID" value="SEF82690.1"/>
    <property type="molecule type" value="Genomic_DNA"/>
</dbReference>
<gene>
    <name evidence="1" type="ORF">SAMN04488130_10376</name>
</gene>
<dbReference type="Proteomes" id="UP000236737">
    <property type="component" value="Unassembled WGS sequence"/>
</dbReference>
<sequence>MNTNFKLDICFLKMWETVRQINLINLVLKKSYKFELYGLCFYQPNLLITKILHYFQIVYF</sequence>
<evidence type="ECO:0000313" key="2">
    <source>
        <dbReference type="Proteomes" id="UP000236737"/>
    </source>
</evidence>
<proteinExistence type="predicted"/>
<keyword evidence="2" id="KW-1185">Reference proteome</keyword>
<evidence type="ECO:0000313" key="1">
    <source>
        <dbReference type="EMBL" id="SEF82690.1"/>
    </source>
</evidence>
<reference evidence="2" key="1">
    <citation type="submission" date="2016-10" db="EMBL/GenBank/DDBJ databases">
        <authorList>
            <person name="Varghese N."/>
            <person name="Submissions S."/>
        </authorList>
    </citation>
    <scope>NUCLEOTIDE SEQUENCE [LARGE SCALE GENOMIC DNA]</scope>
    <source>
        <strain evidence="2">CGMCC 1.9230</strain>
    </source>
</reference>
<organism evidence="1 2">
    <name type="scientific">Flavobacterium urumqiense</name>
    <dbReference type="NCBI Taxonomy" id="935224"/>
    <lineage>
        <taxon>Bacteria</taxon>
        <taxon>Pseudomonadati</taxon>
        <taxon>Bacteroidota</taxon>
        <taxon>Flavobacteriia</taxon>
        <taxon>Flavobacteriales</taxon>
        <taxon>Flavobacteriaceae</taxon>
        <taxon>Flavobacterium</taxon>
    </lineage>
</organism>
<dbReference type="AlphaFoldDB" id="A0A1H5V652"/>